<proteinExistence type="predicted"/>
<dbReference type="EMBL" id="LK023322">
    <property type="protein sequence ID" value="CDS06873.1"/>
    <property type="molecule type" value="Genomic_DNA"/>
</dbReference>
<dbReference type="GO" id="GO:0061630">
    <property type="term" value="F:ubiquitin protein ligase activity"/>
    <property type="evidence" value="ECO:0007669"/>
    <property type="project" value="InterPro"/>
</dbReference>
<feature type="compositionally biased region" description="Polar residues" evidence="2">
    <location>
        <begin position="1"/>
        <end position="10"/>
    </location>
</feature>
<feature type="region of interest" description="Disordered" evidence="2">
    <location>
        <begin position="1"/>
        <end position="92"/>
    </location>
</feature>
<dbReference type="InterPro" id="IPR039903">
    <property type="entry name" value="Zswim2"/>
</dbReference>
<feature type="compositionally biased region" description="Low complexity" evidence="2">
    <location>
        <begin position="32"/>
        <end position="60"/>
    </location>
</feature>
<name>A0A077WIH5_9FUNG</name>
<keyword evidence="1" id="KW-0862">Zinc</keyword>
<dbReference type="SUPFAM" id="SSF57850">
    <property type="entry name" value="RING/U-box"/>
    <property type="match status" value="1"/>
</dbReference>
<dbReference type="Gene3D" id="3.30.40.10">
    <property type="entry name" value="Zinc/RING finger domain, C3HC4 (zinc finger)"/>
    <property type="match status" value="1"/>
</dbReference>
<gene>
    <name evidence="5" type="ORF">LRAMOSA09398</name>
</gene>
<evidence type="ECO:0008006" key="6">
    <source>
        <dbReference type="Google" id="ProtNLM"/>
    </source>
</evidence>
<dbReference type="PANTHER" id="PTHR21540:SF0">
    <property type="entry name" value="PHD FAMILY PROTEIN"/>
    <property type="match status" value="1"/>
</dbReference>
<dbReference type="PROSITE" id="PS50966">
    <property type="entry name" value="ZF_SWIM"/>
    <property type="match status" value="1"/>
</dbReference>
<dbReference type="PANTHER" id="PTHR21540">
    <property type="entry name" value="RING FINGER AND SWIM DOMAIN-CONTAINING PROTEIN 2"/>
    <property type="match status" value="1"/>
</dbReference>
<dbReference type="GO" id="GO:0008270">
    <property type="term" value="F:zinc ion binding"/>
    <property type="evidence" value="ECO:0007669"/>
    <property type="project" value="UniProtKB-KW"/>
</dbReference>
<evidence type="ECO:0000259" key="3">
    <source>
        <dbReference type="PROSITE" id="PS50089"/>
    </source>
</evidence>
<feature type="domain" description="RING-type" evidence="3">
    <location>
        <begin position="236"/>
        <end position="286"/>
    </location>
</feature>
<evidence type="ECO:0000259" key="4">
    <source>
        <dbReference type="PROSITE" id="PS50966"/>
    </source>
</evidence>
<keyword evidence="1" id="KW-0479">Metal-binding</keyword>
<dbReference type="OrthoDB" id="2122982at2759"/>
<organism evidence="5">
    <name type="scientific">Lichtheimia ramosa</name>
    <dbReference type="NCBI Taxonomy" id="688394"/>
    <lineage>
        <taxon>Eukaryota</taxon>
        <taxon>Fungi</taxon>
        <taxon>Fungi incertae sedis</taxon>
        <taxon>Mucoromycota</taxon>
        <taxon>Mucoromycotina</taxon>
        <taxon>Mucoromycetes</taxon>
        <taxon>Mucorales</taxon>
        <taxon>Lichtheimiaceae</taxon>
        <taxon>Lichtheimia</taxon>
    </lineage>
</organism>
<feature type="domain" description="SWIM-type" evidence="4">
    <location>
        <begin position="135"/>
        <end position="168"/>
    </location>
</feature>
<evidence type="ECO:0000256" key="2">
    <source>
        <dbReference type="SAM" id="MobiDB-lite"/>
    </source>
</evidence>
<accession>A0A077WIH5</accession>
<protein>
    <recommendedName>
        <fullName evidence="6">SWIM-type domain-containing protein</fullName>
    </recommendedName>
</protein>
<keyword evidence="1" id="KW-0863">Zinc-finger</keyword>
<evidence type="ECO:0000256" key="1">
    <source>
        <dbReference type="PROSITE-ProRule" id="PRU00175"/>
    </source>
</evidence>
<dbReference type="AlphaFoldDB" id="A0A077WIH5"/>
<evidence type="ECO:0000313" key="5">
    <source>
        <dbReference type="EMBL" id="CDS06873.1"/>
    </source>
</evidence>
<feature type="compositionally biased region" description="Low complexity" evidence="2">
    <location>
        <begin position="11"/>
        <end position="22"/>
    </location>
</feature>
<reference evidence="5" key="1">
    <citation type="journal article" date="2014" name="Genome Announc.">
        <title>De novo whole-genome sequence and genome annotation of Lichtheimia ramosa.</title>
        <authorList>
            <person name="Linde J."/>
            <person name="Schwartze V."/>
            <person name="Binder U."/>
            <person name="Lass-Florl C."/>
            <person name="Voigt K."/>
            <person name="Horn F."/>
        </authorList>
    </citation>
    <scope>NUCLEOTIDE SEQUENCE</scope>
    <source>
        <strain evidence="5">JMRC FSU:6197</strain>
    </source>
</reference>
<dbReference type="PROSITE" id="PS50089">
    <property type="entry name" value="ZF_RING_2"/>
    <property type="match status" value="1"/>
</dbReference>
<sequence length="324" mass="36472">MPVTTRSQSRALAAATTTLAVTPEEETTTQDAIESSPAAIEPAATEPVAIEPAAAPTIPIVPRPRKPKRPRSTTEPGIKGPANAPKRTKTMPTYNEQVDERLDRALKQRMYVVNRTLQHHHHIQFHVLGSTGNYYTVDITNTMKCNCLDYRYRRLHCKHLLLVLARVFHVQKGSPAYSKLHLTNQELQDVFANCTPEPSVMVSDTVKELINNKLHGVPVVEEESSVQRRDLDEVDCPICYESLAEEPLVTITFCRTCGNNVHQDCFNKWSQQLTRQRLAVTCVFCRSEWKLPKPIAPPKKSIQGFVNFAEDSGLPFELQELHPS</sequence>
<dbReference type="InterPro" id="IPR001841">
    <property type="entry name" value="Znf_RING"/>
</dbReference>
<dbReference type="InterPro" id="IPR013083">
    <property type="entry name" value="Znf_RING/FYVE/PHD"/>
</dbReference>
<dbReference type="InterPro" id="IPR007527">
    <property type="entry name" value="Znf_SWIM"/>
</dbReference>